<evidence type="ECO:0000313" key="2">
    <source>
        <dbReference type="Proteomes" id="UP000268070"/>
    </source>
</evidence>
<dbReference type="KEGG" id="aaqu:D3M96_06005"/>
<proteinExistence type="predicted"/>
<organism evidence="1 2">
    <name type="scientific">Alcaligenes aquatilis</name>
    <dbReference type="NCBI Taxonomy" id="323284"/>
    <lineage>
        <taxon>Bacteria</taxon>
        <taxon>Pseudomonadati</taxon>
        <taxon>Pseudomonadota</taxon>
        <taxon>Betaproteobacteria</taxon>
        <taxon>Burkholderiales</taxon>
        <taxon>Alcaligenaceae</taxon>
        <taxon>Alcaligenes</taxon>
    </lineage>
</organism>
<dbReference type="Pfam" id="PF09618">
    <property type="entry name" value="Cas_Csy4"/>
    <property type="match status" value="1"/>
</dbReference>
<dbReference type="EMBL" id="CP032153">
    <property type="protein sequence ID" value="AYN22690.1"/>
    <property type="molecule type" value="Genomic_DNA"/>
</dbReference>
<dbReference type="AlphaFoldDB" id="A0A3G2HZV5"/>
<reference evidence="1 2" key="1">
    <citation type="submission" date="2018-09" db="EMBL/GenBank/DDBJ databases">
        <title>Complete genome sequence of the hydrocarbonoclastic bacterium Alcaligenes aquatilis QD168, isolated from a crude-oil polluted marine sediment of Central Chile.</title>
        <authorList>
            <person name="Duran R.E."/>
            <person name="Barra B."/>
            <person name="Salva-Serra F."/>
            <person name="Mendez V."/>
            <person name="Moore E.R.B."/>
            <person name="Seeger M."/>
        </authorList>
    </citation>
    <scope>NUCLEOTIDE SEQUENCE [LARGE SCALE GENOMIC DNA]</scope>
    <source>
        <strain evidence="1 2">QD168</strain>
    </source>
</reference>
<gene>
    <name evidence="1" type="primary">cas6f</name>
    <name evidence="1" type="ORF">D3M96_06005</name>
</gene>
<dbReference type="GO" id="GO:0004519">
    <property type="term" value="F:endonuclease activity"/>
    <property type="evidence" value="ECO:0007669"/>
    <property type="project" value="InterPro"/>
</dbReference>
<accession>A0A3G2HZV5</accession>
<evidence type="ECO:0000313" key="1">
    <source>
        <dbReference type="EMBL" id="AYN22690.1"/>
    </source>
</evidence>
<dbReference type="CDD" id="cd09739">
    <property type="entry name" value="Cas6_I-F"/>
    <property type="match status" value="1"/>
</dbReference>
<dbReference type="InterPro" id="IPR042564">
    <property type="entry name" value="CRISPR-Cas6/Csy4_sf"/>
</dbReference>
<sequence>MSTHYIEIRILPDPEFSAAHLMGALYAKLHRALVQMGAQGLGVSFPGYSIKPRTVGPIMRIHGSLSELQSLEQSQWLRGMHDHIDLKEASPVPQGATYRTVYRRQFKTNVDRLRRRRMKRHGETADQAVAAIPECVQQQPNLPFIQMRSQSTAQTFCLFLEMGPEQEVAALGRFNAYGLSAQASIPWF</sequence>
<dbReference type="OrthoDB" id="259831at2"/>
<dbReference type="Gene3D" id="3.30.70.2540">
    <property type="entry name" value="CRISPR-associated endoribonuclease Cas6/Csy4"/>
    <property type="match status" value="1"/>
</dbReference>
<protein>
    <submittedName>
        <fullName evidence="1">Type I-F CRISPR-associated endoribonuclease Cas6/Csy4</fullName>
    </submittedName>
</protein>
<name>A0A3G2HZV5_9BURK</name>
<dbReference type="Proteomes" id="UP000268070">
    <property type="component" value="Chromosome"/>
</dbReference>
<dbReference type="GO" id="GO:0043571">
    <property type="term" value="P:maintenance of CRISPR repeat elements"/>
    <property type="evidence" value="ECO:0007669"/>
    <property type="project" value="InterPro"/>
</dbReference>
<dbReference type="NCBIfam" id="TIGR02563">
    <property type="entry name" value="cas_Csy4"/>
    <property type="match status" value="1"/>
</dbReference>
<dbReference type="RefSeq" id="WP_121740067.1">
    <property type="nucleotide sequence ID" value="NZ_CP032153.1"/>
</dbReference>
<dbReference type="InterPro" id="IPR013396">
    <property type="entry name" value="CRISPR-assoc_prot_Csy4"/>
</dbReference>